<organism evidence="1 2">
    <name type="scientific">Nocardiopsis mwathae</name>
    <dbReference type="NCBI Taxonomy" id="1472723"/>
    <lineage>
        <taxon>Bacteria</taxon>
        <taxon>Bacillati</taxon>
        <taxon>Actinomycetota</taxon>
        <taxon>Actinomycetes</taxon>
        <taxon>Streptosporangiales</taxon>
        <taxon>Nocardiopsidaceae</taxon>
        <taxon>Nocardiopsis</taxon>
    </lineage>
</organism>
<evidence type="ECO:0000313" key="2">
    <source>
        <dbReference type="Proteomes" id="UP000546642"/>
    </source>
</evidence>
<reference evidence="1 2" key="1">
    <citation type="submission" date="2020-08" db="EMBL/GenBank/DDBJ databases">
        <title>Sequencing the genomes of 1000 actinobacteria strains.</title>
        <authorList>
            <person name="Klenk H.-P."/>
        </authorList>
    </citation>
    <scope>NUCLEOTIDE SEQUENCE [LARGE SCALE GENOMIC DNA]</scope>
    <source>
        <strain evidence="1 2">DSM 46659</strain>
    </source>
</reference>
<comment type="caution">
    <text evidence="1">The sequence shown here is derived from an EMBL/GenBank/DDBJ whole genome shotgun (WGS) entry which is preliminary data.</text>
</comment>
<keyword evidence="2" id="KW-1185">Reference proteome</keyword>
<gene>
    <name evidence="1" type="ORF">HNR23_004135</name>
</gene>
<proteinExistence type="predicted"/>
<dbReference type="RefSeq" id="WP_184077886.1">
    <property type="nucleotide sequence ID" value="NZ_JACHDS010000001.1"/>
</dbReference>
<sequence>MSTQDRDAPGLMREIISDLQEGVDDPNFKWGSMRAAEKISNLYFLLNGSLPDDEETNSFKRKVSDLLRKGGNPSGLTILIGDCYRYAERGRLDGFHQACLLRSKLQVLQDEFVDLEEVVHEPDRGEIAEIDELLEEVSDDAPPVPEKDIPNWLPDSHWWWRAPKQQDMSHEERMRRILYDENDWMG</sequence>
<protein>
    <submittedName>
        <fullName evidence="1">Uncharacterized protein</fullName>
    </submittedName>
</protein>
<accession>A0A7W9YLA3</accession>
<dbReference type="EMBL" id="JACHDS010000001">
    <property type="protein sequence ID" value="MBB6174075.1"/>
    <property type="molecule type" value="Genomic_DNA"/>
</dbReference>
<name>A0A7W9YLA3_9ACTN</name>
<evidence type="ECO:0000313" key="1">
    <source>
        <dbReference type="EMBL" id="MBB6174075.1"/>
    </source>
</evidence>
<dbReference type="AlphaFoldDB" id="A0A7W9YLA3"/>
<dbReference type="Proteomes" id="UP000546642">
    <property type="component" value="Unassembled WGS sequence"/>
</dbReference>